<sequence length="367" mass="41853">MITFGIMTLNMESEHAYINEMASLAESCKMEVFRFLPSDINPHTLQVKGKKFDSMANCWLENERPIPAIIYDRCFYGEDEHSKQCLPIVSWLKSRNDITFLGYGLPNKLEIYKTLRNSGLASYLPDTQSVSDTGIILKELAAQKKMILKPINGSQGYGIYYLKKNDKSFNVKTEKQKKIISRIFPNEAKLLQWLKPLIKQHEFMLQPYLELYNNELQPFDIRVLLQKSAHGAWGELGRGIRIGSTGGLLSNLSAGGTVITFTDWLTSLPPAKGEYIRQELEYILTSLPPLLEKEFMPLFEIGVDIGIAKNGSIWVLDINSKPGRKVLLQTRPDLKESIHLNPLLYGKYLSETAPHERKSYYETTLSH</sequence>
<dbReference type="GO" id="GO:0005524">
    <property type="term" value="F:ATP binding"/>
    <property type="evidence" value="ECO:0007669"/>
    <property type="project" value="InterPro"/>
</dbReference>
<dbReference type="InterPro" id="IPR026838">
    <property type="entry name" value="YheC/D"/>
</dbReference>
<dbReference type="AlphaFoldDB" id="A0AA95MTD2"/>
<proteinExistence type="predicted"/>
<organism evidence="1 2">
    <name type="scientific">Neobacillus novalis</name>
    <dbReference type="NCBI Taxonomy" id="220687"/>
    <lineage>
        <taxon>Bacteria</taxon>
        <taxon>Bacillati</taxon>
        <taxon>Bacillota</taxon>
        <taxon>Bacilli</taxon>
        <taxon>Bacillales</taxon>
        <taxon>Bacillaceae</taxon>
        <taxon>Neobacillus</taxon>
    </lineage>
</organism>
<accession>A0AA95MTD2</accession>
<dbReference type="SUPFAM" id="SSF56059">
    <property type="entry name" value="Glutathione synthetase ATP-binding domain-like"/>
    <property type="match status" value="1"/>
</dbReference>
<protein>
    <submittedName>
        <fullName evidence="1">YheC/YheD family protein</fullName>
    </submittedName>
</protein>
<reference evidence="1" key="1">
    <citation type="submission" date="2023-05" db="EMBL/GenBank/DDBJ databases">
        <title>Comparative genomics of Bacillaceae isolates and their secondary metabolite potential.</title>
        <authorList>
            <person name="Song L."/>
            <person name="Nielsen L.J."/>
            <person name="Mohite O."/>
            <person name="Xu X."/>
            <person name="Weber T."/>
            <person name="Kovacs A.T."/>
        </authorList>
    </citation>
    <scope>NUCLEOTIDE SEQUENCE</scope>
    <source>
        <strain evidence="1">XLM17</strain>
    </source>
</reference>
<dbReference type="Gene3D" id="3.30.1490.20">
    <property type="entry name" value="ATP-grasp fold, A domain"/>
    <property type="match status" value="1"/>
</dbReference>
<dbReference type="RefSeq" id="WP_066084102.1">
    <property type="nucleotide sequence ID" value="NZ_CP126114.1"/>
</dbReference>
<keyword evidence="2" id="KW-1185">Reference proteome</keyword>
<gene>
    <name evidence="1" type="ORF">QNH39_07445</name>
</gene>
<evidence type="ECO:0000313" key="1">
    <source>
        <dbReference type="EMBL" id="WHY87655.1"/>
    </source>
</evidence>
<evidence type="ECO:0000313" key="2">
    <source>
        <dbReference type="Proteomes" id="UP001178288"/>
    </source>
</evidence>
<dbReference type="EMBL" id="CP126114">
    <property type="protein sequence ID" value="WHY87655.1"/>
    <property type="molecule type" value="Genomic_DNA"/>
</dbReference>
<name>A0AA95MTD2_9BACI</name>
<dbReference type="InterPro" id="IPR013815">
    <property type="entry name" value="ATP_grasp_subdomain_1"/>
</dbReference>
<dbReference type="Pfam" id="PF14398">
    <property type="entry name" value="ATPgrasp_YheCD"/>
    <property type="match status" value="1"/>
</dbReference>
<dbReference type="Proteomes" id="UP001178288">
    <property type="component" value="Chromosome"/>
</dbReference>
<dbReference type="KEGG" id="nnv:QNH39_07445"/>